<dbReference type="SMART" id="SM00382">
    <property type="entry name" value="AAA"/>
    <property type="match status" value="1"/>
</dbReference>
<dbReference type="PROSITE" id="PS00211">
    <property type="entry name" value="ABC_TRANSPORTER_1"/>
    <property type="match status" value="1"/>
</dbReference>
<name>A0A9E6TYT3_9PSED</name>
<keyword evidence="6" id="KW-1185">Reference proteome</keyword>
<dbReference type="EMBL" id="CP077095">
    <property type="protein sequence ID" value="QXI39741.1"/>
    <property type="molecule type" value="Genomic_DNA"/>
</dbReference>
<sequence>MSFVSVQNLQKSYAGSPVFENIDCQIERGEFVTLLGPSGCGKSTLLRCIAGLTPVDGGRILLDGHDIVPLSPQKRGIGMVFQSYALFPNMTVEQNVAFGLRMQKVKGEESQARVREALDLVELGSFAGRYPHQLSGGQCQRVALARSLVTRPRLLLLDEPLSALDARIRKHLREQIRAIQRELGLTTIFVTHDQEEALTMSDRIVLMNQGRIVQSGDAETLYTAPVDLFAAGFIGNYNLLDADSASRLLQRPVSARLAIRPESISLSLNGELDGEIRSHSLLGNVIRYRVWVREVELVVDVLNRCASDLHADGQRVSLSIDPTALREVA</sequence>
<dbReference type="RefSeq" id="WP_186655727.1">
    <property type="nucleotide sequence ID" value="NZ_CP077095.1"/>
</dbReference>
<dbReference type="Gene3D" id="3.40.50.300">
    <property type="entry name" value="P-loop containing nucleotide triphosphate hydrolases"/>
    <property type="match status" value="1"/>
</dbReference>
<dbReference type="PANTHER" id="PTHR42781:SF4">
    <property type="entry name" value="SPERMIDINE_PUTRESCINE IMPORT ATP-BINDING PROTEIN POTA"/>
    <property type="match status" value="1"/>
</dbReference>
<keyword evidence="2" id="KW-0547">Nucleotide-binding</keyword>
<dbReference type="SUPFAM" id="SSF50331">
    <property type="entry name" value="MOP-like"/>
    <property type="match status" value="1"/>
</dbReference>
<dbReference type="FunFam" id="3.40.50.300:FF:002690">
    <property type="entry name" value="Spermidine/putrescine ABC transporter ATP-binding protein"/>
    <property type="match status" value="1"/>
</dbReference>
<organism evidence="5 6">
    <name type="scientific">Pseudomonas xantholysinigenes</name>
    <dbReference type="NCBI Taxonomy" id="2745490"/>
    <lineage>
        <taxon>Bacteria</taxon>
        <taxon>Pseudomonadati</taxon>
        <taxon>Pseudomonadota</taxon>
        <taxon>Gammaproteobacteria</taxon>
        <taxon>Pseudomonadales</taxon>
        <taxon>Pseudomonadaceae</taxon>
        <taxon>Pseudomonas</taxon>
    </lineage>
</organism>
<dbReference type="Pfam" id="PF00005">
    <property type="entry name" value="ABC_tran"/>
    <property type="match status" value="1"/>
</dbReference>
<gene>
    <name evidence="5" type="ORF">HU772_006555</name>
</gene>
<dbReference type="InterPro" id="IPR027417">
    <property type="entry name" value="P-loop_NTPase"/>
</dbReference>
<dbReference type="Pfam" id="PF08402">
    <property type="entry name" value="TOBE_2"/>
    <property type="match status" value="1"/>
</dbReference>
<evidence type="ECO:0000256" key="3">
    <source>
        <dbReference type="ARBA" id="ARBA00022840"/>
    </source>
</evidence>
<keyword evidence="1" id="KW-0813">Transport</keyword>
<dbReference type="InterPro" id="IPR017871">
    <property type="entry name" value="ABC_transporter-like_CS"/>
</dbReference>
<dbReference type="InterPro" id="IPR003593">
    <property type="entry name" value="AAA+_ATPase"/>
</dbReference>
<dbReference type="GO" id="GO:0005524">
    <property type="term" value="F:ATP binding"/>
    <property type="evidence" value="ECO:0007669"/>
    <property type="project" value="UniProtKB-KW"/>
</dbReference>
<dbReference type="AlphaFoldDB" id="A0A9E6TYT3"/>
<dbReference type="InterPro" id="IPR050093">
    <property type="entry name" value="ABC_SmlMolc_Importer"/>
</dbReference>
<dbReference type="SUPFAM" id="SSF52540">
    <property type="entry name" value="P-loop containing nucleoside triphosphate hydrolases"/>
    <property type="match status" value="1"/>
</dbReference>
<evidence type="ECO:0000313" key="5">
    <source>
        <dbReference type="EMBL" id="QXI39741.1"/>
    </source>
</evidence>
<reference evidence="5 6" key="2">
    <citation type="journal article" date="2021" name="Microorganisms">
        <title>The Ever-Expanding Pseudomonas Genus: Description of 43 New Species and Partition of the Pseudomonas putida Group.</title>
        <authorList>
            <person name="Girard L."/>
            <person name="Lood C."/>
            <person name="Hofte M."/>
            <person name="Vandamme P."/>
            <person name="Rokni-Zadeh H."/>
            <person name="van Noort V."/>
            <person name="Lavigne R."/>
            <person name="De Mot R."/>
        </authorList>
    </citation>
    <scope>NUCLEOTIDE SEQUENCE [LARGE SCALE GENOMIC DNA]</scope>
    <source>
        <strain evidence="5 6">RW9S1A</strain>
    </source>
</reference>
<evidence type="ECO:0000256" key="1">
    <source>
        <dbReference type="ARBA" id="ARBA00022448"/>
    </source>
</evidence>
<dbReference type="GO" id="GO:0016887">
    <property type="term" value="F:ATP hydrolysis activity"/>
    <property type="evidence" value="ECO:0007669"/>
    <property type="project" value="InterPro"/>
</dbReference>
<evidence type="ECO:0000313" key="6">
    <source>
        <dbReference type="Proteomes" id="UP000633418"/>
    </source>
</evidence>
<evidence type="ECO:0000259" key="4">
    <source>
        <dbReference type="PROSITE" id="PS50893"/>
    </source>
</evidence>
<dbReference type="GO" id="GO:0043190">
    <property type="term" value="C:ATP-binding cassette (ABC) transporter complex"/>
    <property type="evidence" value="ECO:0007669"/>
    <property type="project" value="InterPro"/>
</dbReference>
<proteinExistence type="predicted"/>
<dbReference type="InterPro" id="IPR008995">
    <property type="entry name" value="Mo/tungstate-bd_C_term_dom"/>
</dbReference>
<dbReference type="KEGG" id="pxn:HU772_006555"/>
<dbReference type="InterPro" id="IPR003439">
    <property type="entry name" value="ABC_transporter-like_ATP-bd"/>
</dbReference>
<dbReference type="GO" id="GO:0022857">
    <property type="term" value="F:transmembrane transporter activity"/>
    <property type="evidence" value="ECO:0007669"/>
    <property type="project" value="InterPro"/>
</dbReference>
<keyword evidence="3 5" id="KW-0067">ATP-binding</keyword>
<protein>
    <submittedName>
        <fullName evidence="5">ABC transporter ATP-binding protein</fullName>
    </submittedName>
</protein>
<dbReference type="PROSITE" id="PS50893">
    <property type="entry name" value="ABC_TRANSPORTER_2"/>
    <property type="match status" value="1"/>
</dbReference>
<evidence type="ECO:0000256" key="2">
    <source>
        <dbReference type="ARBA" id="ARBA00022741"/>
    </source>
</evidence>
<dbReference type="InterPro" id="IPR013611">
    <property type="entry name" value="Transp-assoc_OB_typ2"/>
</dbReference>
<dbReference type="Proteomes" id="UP000633418">
    <property type="component" value="Chromosome"/>
</dbReference>
<accession>A0A9E6TYT3</accession>
<dbReference type="PANTHER" id="PTHR42781">
    <property type="entry name" value="SPERMIDINE/PUTRESCINE IMPORT ATP-BINDING PROTEIN POTA"/>
    <property type="match status" value="1"/>
</dbReference>
<feature type="domain" description="ABC transporter" evidence="4">
    <location>
        <begin position="4"/>
        <end position="234"/>
    </location>
</feature>
<reference evidence="5 6" key="1">
    <citation type="journal article" date="2020" name="Microorganisms">
        <title>Reliable Identification of Environmental Pseudomonas Isolates Using the rpoD Gene.</title>
        <authorList>
            <consortium name="The Broad Institute Genome Sequencing Platform"/>
            <person name="Girard L."/>
            <person name="Lood C."/>
            <person name="Rokni-Zadeh H."/>
            <person name="van Noort V."/>
            <person name="Lavigne R."/>
            <person name="De Mot R."/>
        </authorList>
    </citation>
    <scope>NUCLEOTIDE SEQUENCE [LARGE SCALE GENOMIC DNA]</scope>
    <source>
        <strain evidence="5 6">RW9S1A</strain>
    </source>
</reference>